<reference evidence="2 3" key="1">
    <citation type="submission" date="2014-04" db="EMBL/GenBank/DDBJ databases">
        <authorList>
            <consortium name="DOE Joint Genome Institute"/>
            <person name="Kuo A."/>
            <person name="Kohler A."/>
            <person name="Nagy L.G."/>
            <person name="Floudas D."/>
            <person name="Copeland A."/>
            <person name="Barry K.W."/>
            <person name="Cichocki N."/>
            <person name="Veneault-Fourrey C."/>
            <person name="LaButti K."/>
            <person name="Lindquist E.A."/>
            <person name="Lipzen A."/>
            <person name="Lundell T."/>
            <person name="Morin E."/>
            <person name="Murat C."/>
            <person name="Sun H."/>
            <person name="Tunlid A."/>
            <person name="Henrissat B."/>
            <person name="Grigoriev I.V."/>
            <person name="Hibbett D.S."/>
            <person name="Martin F."/>
            <person name="Nordberg H.P."/>
            <person name="Cantor M.N."/>
            <person name="Hua S.X."/>
        </authorList>
    </citation>
    <scope>NUCLEOTIDE SEQUENCE [LARGE SCALE GENOMIC DNA]</scope>
    <source>
        <strain evidence="2 3">Foug A</strain>
    </source>
</reference>
<name>A0A0C3D5F4_9AGAM</name>
<organism evidence="2 3">
    <name type="scientific">Scleroderma citrinum Foug A</name>
    <dbReference type="NCBI Taxonomy" id="1036808"/>
    <lineage>
        <taxon>Eukaryota</taxon>
        <taxon>Fungi</taxon>
        <taxon>Dikarya</taxon>
        <taxon>Basidiomycota</taxon>
        <taxon>Agaricomycotina</taxon>
        <taxon>Agaricomycetes</taxon>
        <taxon>Agaricomycetidae</taxon>
        <taxon>Boletales</taxon>
        <taxon>Sclerodermatineae</taxon>
        <taxon>Sclerodermataceae</taxon>
        <taxon>Scleroderma</taxon>
    </lineage>
</organism>
<feature type="region of interest" description="Disordered" evidence="1">
    <location>
        <begin position="1"/>
        <end position="31"/>
    </location>
</feature>
<keyword evidence="3" id="KW-1185">Reference proteome</keyword>
<feature type="compositionally biased region" description="Basic and acidic residues" evidence="1">
    <location>
        <begin position="9"/>
        <end position="19"/>
    </location>
</feature>
<dbReference type="InParanoid" id="A0A0C3D5F4"/>
<sequence length="58" mass="6620">MRSPIEKTVSPDERKDLKTSRRHPHPIHAIQHPTLPFTPTFRCDSAYASDGLICCNFV</sequence>
<proteinExistence type="predicted"/>
<evidence type="ECO:0000313" key="2">
    <source>
        <dbReference type="EMBL" id="KIM51624.1"/>
    </source>
</evidence>
<protein>
    <submittedName>
        <fullName evidence="2">Uncharacterized protein</fullName>
    </submittedName>
</protein>
<dbReference type="EMBL" id="KN822248">
    <property type="protein sequence ID" value="KIM51624.1"/>
    <property type="molecule type" value="Genomic_DNA"/>
</dbReference>
<reference evidence="3" key="2">
    <citation type="submission" date="2015-01" db="EMBL/GenBank/DDBJ databases">
        <title>Evolutionary Origins and Diversification of the Mycorrhizal Mutualists.</title>
        <authorList>
            <consortium name="DOE Joint Genome Institute"/>
            <consortium name="Mycorrhizal Genomics Consortium"/>
            <person name="Kohler A."/>
            <person name="Kuo A."/>
            <person name="Nagy L.G."/>
            <person name="Floudas D."/>
            <person name="Copeland A."/>
            <person name="Barry K.W."/>
            <person name="Cichocki N."/>
            <person name="Veneault-Fourrey C."/>
            <person name="LaButti K."/>
            <person name="Lindquist E.A."/>
            <person name="Lipzen A."/>
            <person name="Lundell T."/>
            <person name="Morin E."/>
            <person name="Murat C."/>
            <person name="Riley R."/>
            <person name="Ohm R."/>
            <person name="Sun H."/>
            <person name="Tunlid A."/>
            <person name="Henrissat B."/>
            <person name="Grigoriev I.V."/>
            <person name="Hibbett D.S."/>
            <person name="Martin F."/>
        </authorList>
    </citation>
    <scope>NUCLEOTIDE SEQUENCE [LARGE SCALE GENOMIC DNA]</scope>
    <source>
        <strain evidence="3">Foug A</strain>
    </source>
</reference>
<evidence type="ECO:0000313" key="3">
    <source>
        <dbReference type="Proteomes" id="UP000053989"/>
    </source>
</evidence>
<accession>A0A0C3D5F4</accession>
<evidence type="ECO:0000256" key="1">
    <source>
        <dbReference type="SAM" id="MobiDB-lite"/>
    </source>
</evidence>
<dbReference type="Proteomes" id="UP000053989">
    <property type="component" value="Unassembled WGS sequence"/>
</dbReference>
<dbReference type="AlphaFoldDB" id="A0A0C3D5F4"/>
<dbReference type="HOGENOM" id="CLU_2980404_0_0_1"/>
<gene>
    <name evidence="2" type="ORF">SCLCIDRAFT_1224319</name>
</gene>